<proteinExistence type="predicted"/>
<dbReference type="RefSeq" id="WP_109742401.1">
    <property type="nucleotide sequence ID" value="NZ_QGGO01000007.1"/>
</dbReference>
<evidence type="ECO:0000313" key="2">
    <source>
        <dbReference type="Proteomes" id="UP000245489"/>
    </source>
</evidence>
<dbReference type="EMBL" id="QGGO01000007">
    <property type="protein sequence ID" value="PWK27324.1"/>
    <property type="molecule type" value="Genomic_DNA"/>
</dbReference>
<dbReference type="AlphaFoldDB" id="A0A316EF48"/>
<accession>A0A316EF48</accession>
<organism evidence="1 2">
    <name type="scientific">Arcicella aurantiaca</name>
    <dbReference type="NCBI Taxonomy" id="591202"/>
    <lineage>
        <taxon>Bacteria</taxon>
        <taxon>Pseudomonadati</taxon>
        <taxon>Bacteroidota</taxon>
        <taxon>Cytophagia</taxon>
        <taxon>Cytophagales</taxon>
        <taxon>Flectobacillaceae</taxon>
        <taxon>Arcicella</taxon>
    </lineage>
</organism>
<gene>
    <name evidence="1" type="ORF">LV89_01637</name>
</gene>
<evidence type="ECO:0000313" key="1">
    <source>
        <dbReference type="EMBL" id="PWK27324.1"/>
    </source>
</evidence>
<protein>
    <recommendedName>
        <fullName evidence="3">Lipocalin-like protein</fullName>
    </recommendedName>
</protein>
<name>A0A316EF48_9BACT</name>
<keyword evidence="2" id="KW-1185">Reference proteome</keyword>
<dbReference type="PROSITE" id="PS51257">
    <property type="entry name" value="PROKAR_LIPOPROTEIN"/>
    <property type="match status" value="1"/>
</dbReference>
<reference evidence="1 2" key="1">
    <citation type="submission" date="2018-05" db="EMBL/GenBank/DDBJ databases">
        <title>Genomic Encyclopedia of Archaeal and Bacterial Type Strains, Phase II (KMG-II): from individual species to whole genera.</title>
        <authorList>
            <person name="Goeker M."/>
        </authorList>
    </citation>
    <scope>NUCLEOTIDE SEQUENCE [LARGE SCALE GENOMIC DNA]</scope>
    <source>
        <strain evidence="1 2">DSM 22214</strain>
    </source>
</reference>
<dbReference type="Proteomes" id="UP000245489">
    <property type="component" value="Unassembled WGS sequence"/>
</dbReference>
<sequence length="144" mass="15859">MKAIAIFFSILLVACTSKEDSLLLSESSLNVSIVGKWAPTYFTQTKNADGTFGEWHRINTFVALPVYEFTSDGQFLTDGKPAANCCFAGNKYSVAVNKISFTETKNCPEALCMACPSSWTISEIKGDTLILEECMARNKFVKTK</sequence>
<evidence type="ECO:0008006" key="3">
    <source>
        <dbReference type="Google" id="ProtNLM"/>
    </source>
</evidence>
<comment type="caution">
    <text evidence="1">The sequence shown here is derived from an EMBL/GenBank/DDBJ whole genome shotgun (WGS) entry which is preliminary data.</text>
</comment>
<dbReference type="OrthoDB" id="955983at2"/>